<proteinExistence type="predicted"/>
<reference evidence="1" key="2">
    <citation type="journal article" date="2015" name="Data Brief">
        <title>Shoot transcriptome of the giant reed, Arundo donax.</title>
        <authorList>
            <person name="Barrero R.A."/>
            <person name="Guerrero F.D."/>
            <person name="Moolhuijzen P."/>
            <person name="Goolsby J.A."/>
            <person name="Tidwell J."/>
            <person name="Bellgard S.E."/>
            <person name="Bellgard M.I."/>
        </authorList>
    </citation>
    <scope>NUCLEOTIDE SEQUENCE</scope>
    <source>
        <tissue evidence="1">Shoot tissue taken approximately 20 cm above the soil surface</tissue>
    </source>
</reference>
<accession>A0A0A9CXJ4</accession>
<reference evidence="1" key="1">
    <citation type="submission" date="2014-09" db="EMBL/GenBank/DDBJ databases">
        <authorList>
            <person name="Magalhaes I.L.F."/>
            <person name="Oliveira U."/>
            <person name="Santos F.R."/>
            <person name="Vidigal T.H.D.A."/>
            <person name="Brescovit A.D."/>
            <person name="Santos A.J."/>
        </authorList>
    </citation>
    <scope>NUCLEOTIDE SEQUENCE</scope>
    <source>
        <tissue evidence="1">Shoot tissue taken approximately 20 cm above the soil surface</tissue>
    </source>
</reference>
<evidence type="ECO:0000313" key="1">
    <source>
        <dbReference type="EMBL" id="JAD80346.1"/>
    </source>
</evidence>
<organism evidence="1">
    <name type="scientific">Arundo donax</name>
    <name type="common">Giant reed</name>
    <name type="synonym">Donax arundinaceus</name>
    <dbReference type="NCBI Taxonomy" id="35708"/>
    <lineage>
        <taxon>Eukaryota</taxon>
        <taxon>Viridiplantae</taxon>
        <taxon>Streptophyta</taxon>
        <taxon>Embryophyta</taxon>
        <taxon>Tracheophyta</taxon>
        <taxon>Spermatophyta</taxon>
        <taxon>Magnoliopsida</taxon>
        <taxon>Liliopsida</taxon>
        <taxon>Poales</taxon>
        <taxon>Poaceae</taxon>
        <taxon>PACMAD clade</taxon>
        <taxon>Arundinoideae</taxon>
        <taxon>Arundineae</taxon>
        <taxon>Arundo</taxon>
    </lineage>
</organism>
<sequence>MNKMIQQVKLPSPKVCSVLTNANFIERFHRSILGTIVKPDSIHYYCKGGKKGGTLPCMLT</sequence>
<dbReference type="AlphaFoldDB" id="A0A0A9CXJ4"/>
<protein>
    <submittedName>
        <fullName evidence="1">Uncharacterized protein</fullName>
    </submittedName>
</protein>
<name>A0A0A9CXJ4_ARUDO</name>
<dbReference type="EMBL" id="GBRH01217549">
    <property type="protein sequence ID" value="JAD80346.1"/>
    <property type="molecule type" value="Transcribed_RNA"/>
</dbReference>